<dbReference type="EMBL" id="AOLV01000005">
    <property type="protein sequence ID" value="EPX87668.1"/>
    <property type="molecule type" value="Genomic_DNA"/>
</dbReference>
<dbReference type="OrthoDB" id="3010234at2"/>
<name>S9R6S1_9RHOB</name>
<proteinExistence type="predicted"/>
<sequence length="122" mass="13884">MAHDPARAPVMSKTPFLRWRRGQVYVNSTHFLLPAAPNAVWEGWPAPDIVSGVLLHTKLLPDLIPRSAEERQRGEHFTDRAAHGPYYDRIAARPDFRHSGSCRYEGWRQLEALGLLSRGGWD</sequence>
<dbReference type="Proteomes" id="UP000015346">
    <property type="component" value="Unassembled WGS sequence"/>
</dbReference>
<accession>S9R6S1</accession>
<comment type="caution">
    <text evidence="1">The sequence shown here is derived from an EMBL/GenBank/DDBJ whole genome shotgun (WGS) entry which is preliminary data.</text>
</comment>
<dbReference type="STRING" id="1123069.ruthe_00374"/>
<keyword evidence="2" id="KW-1185">Reference proteome</keyword>
<protein>
    <submittedName>
        <fullName evidence="1">Uncharacterized protein</fullName>
    </submittedName>
</protein>
<evidence type="ECO:0000313" key="2">
    <source>
        <dbReference type="Proteomes" id="UP000015346"/>
    </source>
</evidence>
<evidence type="ECO:0000313" key="1">
    <source>
        <dbReference type="EMBL" id="EPX87668.1"/>
    </source>
</evidence>
<gene>
    <name evidence="1" type="ORF">ruthe_00374</name>
</gene>
<dbReference type="HOGENOM" id="CLU_2025033_0_0_5"/>
<organism evidence="1 2">
    <name type="scientific">Rubellimicrobium thermophilum DSM 16684</name>
    <dbReference type="NCBI Taxonomy" id="1123069"/>
    <lineage>
        <taxon>Bacteria</taxon>
        <taxon>Pseudomonadati</taxon>
        <taxon>Pseudomonadota</taxon>
        <taxon>Alphaproteobacteria</taxon>
        <taxon>Rhodobacterales</taxon>
        <taxon>Roseobacteraceae</taxon>
        <taxon>Rubellimicrobium</taxon>
    </lineage>
</organism>
<dbReference type="AlphaFoldDB" id="S9R6S1"/>
<reference evidence="1 2" key="1">
    <citation type="journal article" date="2013" name="Stand. Genomic Sci.">
        <title>Genome sequence of the reddish-pigmented Rubellimicrobium thermophilum type strain (DSM 16684(T)), a member of the Roseobacter clade.</title>
        <authorList>
            <person name="Fiebig A."/>
            <person name="Riedel T."/>
            <person name="Gronow S."/>
            <person name="Petersen J."/>
            <person name="Klenk H.P."/>
            <person name="Goker M."/>
        </authorList>
    </citation>
    <scope>NUCLEOTIDE SEQUENCE [LARGE SCALE GENOMIC DNA]</scope>
    <source>
        <strain evidence="1 2">DSM 16684</strain>
    </source>
</reference>